<reference evidence="14" key="1">
    <citation type="submission" date="2016-11" db="UniProtKB">
        <authorList>
            <consortium name="WormBaseParasite"/>
        </authorList>
    </citation>
    <scope>IDENTIFICATION</scope>
</reference>
<evidence type="ECO:0000256" key="4">
    <source>
        <dbReference type="ARBA" id="ARBA00022696"/>
    </source>
</evidence>
<organism evidence="13 14">
    <name type="scientific">Macrostomum lignano</name>
    <dbReference type="NCBI Taxonomy" id="282301"/>
    <lineage>
        <taxon>Eukaryota</taxon>
        <taxon>Metazoa</taxon>
        <taxon>Spiralia</taxon>
        <taxon>Lophotrochozoa</taxon>
        <taxon>Platyhelminthes</taxon>
        <taxon>Rhabditophora</taxon>
        <taxon>Macrostomorpha</taxon>
        <taxon>Macrostomida</taxon>
        <taxon>Macrostomidae</taxon>
        <taxon>Macrostomum</taxon>
    </lineage>
</organism>
<dbReference type="GO" id="GO:0007155">
    <property type="term" value="P:cell adhesion"/>
    <property type="evidence" value="ECO:0007669"/>
    <property type="project" value="UniProtKB-KW"/>
</dbReference>
<feature type="region of interest" description="Disordered" evidence="10">
    <location>
        <begin position="1"/>
        <end position="25"/>
    </location>
</feature>
<keyword evidence="6" id="KW-0130">Cell adhesion</keyword>
<dbReference type="AlphaFoldDB" id="A0A1I8IJZ7"/>
<dbReference type="InterPro" id="IPR036249">
    <property type="entry name" value="Thioredoxin-like_sf"/>
</dbReference>
<evidence type="ECO:0000256" key="9">
    <source>
        <dbReference type="ARBA" id="ARBA00023157"/>
    </source>
</evidence>
<evidence type="ECO:0000259" key="12">
    <source>
        <dbReference type="SMART" id="SM00082"/>
    </source>
</evidence>
<dbReference type="Pfam" id="PF01462">
    <property type="entry name" value="LRRNT"/>
    <property type="match status" value="1"/>
</dbReference>
<dbReference type="PANTHER" id="PTHR22650">
    <property type="entry name" value="GLYCOPROTEIN IB BETA"/>
    <property type="match status" value="1"/>
</dbReference>
<dbReference type="InterPro" id="IPR000483">
    <property type="entry name" value="Cys-rich_flank_reg_C"/>
</dbReference>
<evidence type="ECO:0000313" key="13">
    <source>
        <dbReference type="Proteomes" id="UP000095280"/>
    </source>
</evidence>
<dbReference type="Proteomes" id="UP000095280">
    <property type="component" value="Unplaced"/>
</dbReference>
<evidence type="ECO:0000256" key="7">
    <source>
        <dbReference type="ARBA" id="ARBA00022989"/>
    </source>
</evidence>
<comment type="subcellular location">
    <subcellularLocation>
        <location evidence="1">Membrane</location>
        <topology evidence="1">Single-pass type I membrane protein</topology>
    </subcellularLocation>
</comment>
<evidence type="ECO:0000256" key="6">
    <source>
        <dbReference type="ARBA" id="ARBA00022889"/>
    </source>
</evidence>
<feature type="domain" description="LRRNT" evidence="11">
    <location>
        <begin position="562"/>
        <end position="594"/>
    </location>
</feature>
<evidence type="ECO:0000256" key="5">
    <source>
        <dbReference type="ARBA" id="ARBA00022729"/>
    </source>
</evidence>
<evidence type="ECO:0000256" key="1">
    <source>
        <dbReference type="ARBA" id="ARBA00004479"/>
    </source>
</evidence>
<dbReference type="InterPro" id="IPR032675">
    <property type="entry name" value="LRR_dom_sf"/>
</dbReference>
<dbReference type="SUPFAM" id="SSF48403">
    <property type="entry name" value="Ankyrin repeat"/>
    <property type="match status" value="1"/>
</dbReference>
<dbReference type="GO" id="GO:0007599">
    <property type="term" value="P:hemostasis"/>
    <property type="evidence" value="ECO:0007669"/>
    <property type="project" value="UniProtKB-KW"/>
</dbReference>
<evidence type="ECO:0000256" key="8">
    <source>
        <dbReference type="ARBA" id="ARBA00023136"/>
    </source>
</evidence>
<sequence length="594" mass="66629">MKANDDEEPSAEAAEDEARSPTLSPRKSLVLEQVRAATAAAACPVLSEVQRLLPKGFPQPDASDVRQFHLAIQDHCWRLVHRLAAQYPTIVLHHHFDEPPLICAIRSGWEDMALFLVQHGASVRCSKMLFDSRPAEQPNSTPSYDWYEVSARELAYEKRMLELLEILDYLTGNYFAYLKPPVIALRMLRPQKFPDPFEDCFEIPLDFFTEFYVKPPDKKPVQSKIVSCLLLSIPPASAHPASHLSGAADPPAAESSGTSVNIIHVNPLQIERDLRDYDTAIVFYYVEYCPVCAQLRPVYAKASYLLQQQQLDETLDGETSSTRRVLAAVNCGANARYGGALSTQSGRAASSARLMQTSIVSSSQACRLVHKMTSRRTSDEICDRDIPDKFLAEVSSHVTTAGRARDRYQRRRERINRRRYGYLSDAAAGGNQPCPVGCGCSGRSVSCSKAGLTTIPTELPDNVERLQLQNNRIERIEPGSFDELTQLERFRLADNNFICDCRLAWLSRWLRQQPQLGLHTKCAQPRLLFGSQVAELSSSDFQCSADHHKLYPSACAMAERANCPRKCYCQEDNVRCNQKDLSEVPEDIPTNVQE</sequence>
<dbReference type="InterPro" id="IPR036770">
    <property type="entry name" value="Ankyrin_rpt-contain_sf"/>
</dbReference>
<keyword evidence="4" id="KW-0356">Hemostasis</keyword>
<dbReference type="InterPro" id="IPR000372">
    <property type="entry name" value="LRRNT"/>
</dbReference>
<accession>A0A1I8IJZ7</accession>
<dbReference type="Gene3D" id="3.80.10.10">
    <property type="entry name" value="Ribonuclease Inhibitor"/>
    <property type="match status" value="1"/>
</dbReference>
<dbReference type="PANTHER" id="PTHR22650:SF4">
    <property type="entry name" value="LEUCINE-RICH REPEAT AND TRANSMEMBRANE DOMAIN-CONTAINING PROTEIN 2-LIKE"/>
    <property type="match status" value="1"/>
</dbReference>
<dbReference type="WBParaSite" id="maker-uti_cns_0013126-snap-gene-0.2-mRNA-1">
    <property type="protein sequence ID" value="maker-uti_cns_0013126-snap-gene-0.2-mRNA-1"/>
    <property type="gene ID" value="maker-uti_cns_0013126-snap-gene-0.2"/>
</dbReference>
<proteinExistence type="predicted"/>
<keyword evidence="9" id="KW-1015">Disulfide bond</keyword>
<dbReference type="SUPFAM" id="SSF52058">
    <property type="entry name" value="L domain-like"/>
    <property type="match status" value="1"/>
</dbReference>
<keyword evidence="3" id="KW-0812">Transmembrane</keyword>
<feature type="domain" description="LRRCT" evidence="12">
    <location>
        <begin position="495"/>
        <end position="544"/>
    </location>
</feature>
<keyword evidence="8" id="KW-0472">Membrane</keyword>
<feature type="domain" description="LRRNT" evidence="11">
    <location>
        <begin position="433"/>
        <end position="465"/>
    </location>
</feature>
<feature type="compositionally biased region" description="Acidic residues" evidence="10">
    <location>
        <begin position="1"/>
        <end position="15"/>
    </location>
</feature>
<evidence type="ECO:0000256" key="10">
    <source>
        <dbReference type="SAM" id="MobiDB-lite"/>
    </source>
</evidence>
<evidence type="ECO:0000256" key="2">
    <source>
        <dbReference type="ARBA" id="ARBA00022614"/>
    </source>
</evidence>
<dbReference type="SUPFAM" id="SSF52833">
    <property type="entry name" value="Thioredoxin-like"/>
    <property type="match status" value="1"/>
</dbReference>
<dbReference type="GO" id="GO:0016020">
    <property type="term" value="C:membrane"/>
    <property type="evidence" value="ECO:0007669"/>
    <property type="project" value="UniProtKB-SubCell"/>
</dbReference>
<evidence type="ECO:0000259" key="11">
    <source>
        <dbReference type="SMART" id="SM00013"/>
    </source>
</evidence>
<keyword evidence="7" id="KW-1133">Transmembrane helix</keyword>
<keyword evidence="13" id="KW-1185">Reference proteome</keyword>
<dbReference type="SMART" id="SM00013">
    <property type="entry name" value="LRRNT"/>
    <property type="match status" value="2"/>
</dbReference>
<name>A0A1I8IJZ7_9PLAT</name>
<protein>
    <submittedName>
        <fullName evidence="14">Thioredoxin domain-containing protein</fullName>
    </submittedName>
</protein>
<keyword evidence="2" id="KW-0433">Leucine-rich repeat</keyword>
<evidence type="ECO:0000313" key="14">
    <source>
        <dbReference type="WBParaSite" id="maker-uti_cns_0013126-snap-gene-0.2-mRNA-1"/>
    </source>
</evidence>
<evidence type="ECO:0000256" key="3">
    <source>
        <dbReference type="ARBA" id="ARBA00022692"/>
    </source>
</evidence>
<dbReference type="SMART" id="SM00082">
    <property type="entry name" value="LRRCT"/>
    <property type="match status" value="1"/>
</dbReference>
<dbReference type="InterPro" id="IPR052313">
    <property type="entry name" value="GPIb-IX-V_Complex"/>
</dbReference>
<keyword evidence="5" id="KW-0732">Signal</keyword>